<sequence length="192" mass="22444">MNFLAHLHIADHCQSSLLGNLLGDFVKGDPSKQFDEEIAAGIRLHRFVDSFTDAHSIIKDVKPLFSTEQRRFAPIALDMFWDHCLAKHWHSHHTLSLRQFVVLAESNIRHFKGPLPRRFNQVTDHMWQGRWLESYADFDNIVYALERMSQRRLRMGSLAKCSDSLDRHYGELEQQFLPLYQDVLKQALKASQ</sequence>
<gene>
    <name evidence="5" type="ORF">QWJ08_18755</name>
</gene>
<evidence type="ECO:0000313" key="5">
    <source>
        <dbReference type="EMBL" id="MDN2483388.1"/>
    </source>
</evidence>
<evidence type="ECO:0000256" key="2">
    <source>
        <dbReference type="ARBA" id="ARBA00022801"/>
    </source>
</evidence>
<keyword evidence="4" id="KW-0275">Fatty acid biosynthesis</keyword>
<dbReference type="EMBL" id="JAUEOZ010000002">
    <property type="protein sequence ID" value="MDN2483388.1"/>
    <property type="molecule type" value="Genomic_DNA"/>
</dbReference>
<organism evidence="5 6">
    <name type="scientific">Vibrio agarivorans</name>
    <dbReference type="NCBI Taxonomy" id="153622"/>
    <lineage>
        <taxon>Bacteria</taxon>
        <taxon>Pseudomonadati</taxon>
        <taxon>Pseudomonadota</taxon>
        <taxon>Gammaproteobacteria</taxon>
        <taxon>Vibrionales</taxon>
        <taxon>Vibrionaceae</taxon>
        <taxon>Vibrio</taxon>
    </lineage>
</organism>
<dbReference type="InterPro" id="IPR007431">
    <property type="entry name" value="ACP_PD"/>
</dbReference>
<evidence type="ECO:0000256" key="4">
    <source>
        <dbReference type="ARBA" id="ARBA00023160"/>
    </source>
</evidence>
<proteinExistence type="predicted"/>
<name>A0ABT7Y5Q5_9VIBR</name>
<accession>A0ABT7Y5Q5</accession>
<dbReference type="RefSeq" id="WP_289963450.1">
    <property type="nucleotide sequence ID" value="NZ_JAUEOZ010000002.1"/>
</dbReference>
<dbReference type="PIRSF" id="PIRSF011489">
    <property type="entry name" value="DUF479"/>
    <property type="match status" value="1"/>
</dbReference>
<evidence type="ECO:0000313" key="6">
    <source>
        <dbReference type="Proteomes" id="UP001169719"/>
    </source>
</evidence>
<evidence type="ECO:0000256" key="1">
    <source>
        <dbReference type="ARBA" id="ARBA00022516"/>
    </source>
</evidence>
<keyword evidence="2" id="KW-0378">Hydrolase</keyword>
<keyword evidence="1" id="KW-0444">Lipid biosynthesis</keyword>
<dbReference type="PANTHER" id="PTHR38764">
    <property type="entry name" value="ACYL CARRIER PROTEIN PHOSPHODIESTERASE"/>
    <property type="match status" value="1"/>
</dbReference>
<keyword evidence="3" id="KW-0443">Lipid metabolism</keyword>
<evidence type="ECO:0000256" key="3">
    <source>
        <dbReference type="ARBA" id="ARBA00023098"/>
    </source>
</evidence>
<keyword evidence="4" id="KW-0276">Fatty acid metabolism</keyword>
<dbReference type="Proteomes" id="UP001169719">
    <property type="component" value="Unassembled WGS sequence"/>
</dbReference>
<reference evidence="5" key="1">
    <citation type="submission" date="2024-05" db="EMBL/GenBank/DDBJ databases">
        <title>Genome Sequences of Four Agar- Degrading Marine Bacteria.</title>
        <authorList>
            <person name="Phillips E.K."/>
            <person name="Shaffer J.C."/>
            <person name="Henson M.W."/>
            <person name="Temperton B."/>
            <person name="Thrash C.J."/>
            <person name="Martin M.O."/>
        </authorList>
    </citation>
    <scope>NUCLEOTIDE SEQUENCE</scope>
    <source>
        <strain evidence="5">EKP203</strain>
    </source>
</reference>
<dbReference type="PANTHER" id="PTHR38764:SF1">
    <property type="entry name" value="ACYL CARRIER PROTEIN PHOSPHODIESTERASE"/>
    <property type="match status" value="1"/>
</dbReference>
<protein>
    <submittedName>
        <fullName evidence="5">ACP phosphodiesterase</fullName>
    </submittedName>
</protein>
<comment type="caution">
    <text evidence="5">The sequence shown here is derived from an EMBL/GenBank/DDBJ whole genome shotgun (WGS) entry which is preliminary data.</text>
</comment>
<keyword evidence="6" id="KW-1185">Reference proteome</keyword>
<dbReference type="Pfam" id="PF04336">
    <property type="entry name" value="ACP_PD"/>
    <property type="match status" value="1"/>
</dbReference>